<dbReference type="Gene3D" id="3.40.50.10810">
    <property type="entry name" value="Tandem AAA-ATPase domain"/>
    <property type="match status" value="1"/>
</dbReference>
<dbReference type="InterPro" id="IPR050628">
    <property type="entry name" value="SNF2_RAD54_helicase_TF"/>
</dbReference>
<keyword evidence="12" id="KW-1185">Reference proteome</keyword>
<dbReference type="EMBL" id="JAQQWL010000013">
    <property type="protein sequence ID" value="KAK8042585.1"/>
    <property type="molecule type" value="Genomic_DNA"/>
</dbReference>
<dbReference type="InterPro" id="IPR000330">
    <property type="entry name" value="SNF2_N"/>
</dbReference>
<dbReference type="Gene3D" id="3.30.40.10">
    <property type="entry name" value="Zinc/RING finger domain, C3HC4 (zinc finger)"/>
    <property type="match status" value="1"/>
</dbReference>
<dbReference type="PANTHER" id="PTHR45626:SF11">
    <property type="entry name" value="FAMILY HELICASE, PUTATIVE (AFU_ORTHOLOGUE AFUA_5G06590)-RELATED"/>
    <property type="match status" value="1"/>
</dbReference>
<dbReference type="SMART" id="SM00184">
    <property type="entry name" value="RING"/>
    <property type="match status" value="1"/>
</dbReference>
<keyword evidence="6" id="KW-0862">Zinc</keyword>
<evidence type="ECO:0000256" key="3">
    <source>
        <dbReference type="ARBA" id="ARBA00022801"/>
    </source>
</evidence>
<dbReference type="PROSITE" id="PS50089">
    <property type="entry name" value="ZF_RING_2"/>
    <property type="match status" value="1"/>
</dbReference>
<evidence type="ECO:0000313" key="11">
    <source>
        <dbReference type="EMBL" id="KAK8042585.1"/>
    </source>
</evidence>
<dbReference type="SMART" id="SM00490">
    <property type="entry name" value="HELICc"/>
    <property type="match status" value="1"/>
</dbReference>
<organism evidence="11 12">
    <name type="scientific">Apiospora phragmitis</name>
    <dbReference type="NCBI Taxonomy" id="2905665"/>
    <lineage>
        <taxon>Eukaryota</taxon>
        <taxon>Fungi</taxon>
        <taxon>Dikarya</taxon>
        <taxon>Ascomycota</taxon>
        <taxon>Pezizomycotina</taxon>
        <taxon>Sordariomycetes</taxon>
        <taxon>Xylariomycetidae</taxon>
        <taxon>Amphisphaeriales</taxon>
        <taxon>Apiosporaceae</taxon>
        <taxon>Apiospora</taxon>
    </lineage>
</organism>
<gene>
    <name evidence="11" type="ORF">PG994_013068</name>
</gene>
<feature type="domain" description="Helicase C-terminal" evidence="10">
    <location>
        <begin position="365"/>
        <end position="527"/>
    </location>
</feature>
<dbReference type="Pfam" id="PF00176">
    <property type="entry name" value="SNF2-rel_dom"/>
    <property type="match status" value="1"/>
</dbReference>
<evidence type="ECO:0000313" key="12">
    <source>
        <dbReference type="Proteomes" id="UP001480595"/>
    </source>
</evidence>
<name>A0ABR1T7L1_9PEZI</name>
<evidence type="ECO:0000259" key="10">
    <source>
        <dbReference type="PROSITE" id="PS51194"/>
    </source>
</evidence>
<dbReference type="Gene3D" id="3.40.50.300">
    <property type="entry name" value="P-loop containing nucleotide triphosphate hydrolases"/>
    <property type="match status" value="1"/>
</dbReference>
<dbReference type="RefSeq" id="XP_066709438.1">
    <property type="nucleotide sequence ID" value="XM_066864477.1"/>
</dbReference>
<dbReference type="InterPro" id="IPR014001">
    <property type="entry name" value="Helicase_ATP-bd"/>
</dbReference>
<dbReference type="PANTHER" id="PTHR45626">
    <property type="entry name" value="TRANSCRIPTION TERMINATION FACTOR 2-RELATED"/>
    <property type="match status" value="1"/>
</dbReference>
<evidence type="ECO:0000256" key="4">
    <source>
        <dbReference type="ARBA" id="ARBA00022806"/>
    </source>
</evidence>
<dbReference type="Pfam" id="PF00271">
    <property type="entry name" value="Helicase_C"/>
    <property type="match status" value="1"/>
</dbReference>
<dbReference type="InterPro" id="IPR049730">
    <property type="entry name" value="SNF2/RAD54-like_C"/>
</dbReference>
<dbReference type="PROSITE" id="PS51192">
    <property type="entry name" value="HELICASE_ATP_BIND_1"/>
    <property type="match status" value="1"/>
</dbReference>
<evidence type="ECO:0000256" key="1">
    <source>
        <dbReference type="ARBA" id="ARBA00007025"/>
    </source>
</evidence>
<protein>
    <submittedName>
        <fullName evidence="11">Uncharacterized protein</fullName>
    </submittedName>
</protein>
<evidence type="ECO:0000256" key="6">
    <source>
        <dbReference type="PROSITE-ProRule" id="PRU00175"/>
    </source>
</evidence>
<reference evidence="11 12" key="1">
    <citation type="submission" date="2023-01" db="EMBL/GenBank/DDBJ databases">
        <title>Analysis of 21 Apiospora genomes using comparative genomics revels a genus with tremendous synthesis potential of carbohydrate active enzymes and secondary metabolites.</title>
        <authorList>
            <person name="Sorensen T."/>
        </authorList>
    </citation>
    <scope>NUCLEOTIDE SEQUENCE [LARGE SCALE GENOMIC DNA]</scope>
    <source>
        <strain evidence="11 12">CBS 135458</strain>
    </source>
</reference>
<dbReference type="InterPro" id="IPR038718">
    <property type="entry name" value="SNF2-like_sf"/>
</dbReference>
<dbReference type="CDD" id="cd18008">
    <property type="entry name" value="DEXDc_SHPRH-like"/>
    <property type="match status" value="1"/>
</dbReference>
<feature type="domain" description="RING-type" evidence="8">
    <location>
        <begin position="290"/>
        <end position="330"/>
    </location>
</feature>
<proteinExistence type="inferred from homology"/>
<feature type="compositionally biased region" description="Acidic residues" evidence="7">
    <location>
        <begin position="345"/>
        <end position="354"/>
    </location>
</feature>
<dbReference type="InterPro" id="IPR001650">
    <property type="entry name" value="Helicase_C-like"/>
</dbReference>
<evidence type="ECO:0000256" key="2">
    <source>
        <dbReference type="ARBA" id="ARBA00022741"/>
    </source>
</evidence>
<feature type="region of interest" description="Disordered" evidence="7">
    <location>
        <begin position="337"/>
        <end position="359"/>
    </location>
</feature>
<keyword evidence="6" id="KW-0863">Zinc-finger</keyword>
<comment type="caution">
    <text evidence="11">The sequence shown here is derived from an EMBL/GenBank/DDBJ whole genome shotgun (WGS) entry which is preliminary data.</text>
</comment>
<keyword evidence="2" id="KW-0547">Nucleotide-binding</keyword>
<dbReference type="InterPro" id="IPR027417">
    <property type="entry name" value="P-loop_NTPase"/>
</dbReference>
<keyword evidence="5" id="KW-0067">ATP-binding</keyword>
<dbReference type="InterPro" id="IPR013083">
    <property type="entry name" value="Znf_RING/FYVE/PHD"/>
</dbReference>
<keyword evidence="3" id="KW-0378">Hydrolase</keyword>
<dbReference type="CDD" id="cd18793">
    <property type="entry name" value="SF2_C_SNF"/>
    <property type="match status" value="1"/>
</dbReference>
<evidence type="ECO:0000256" key="7">
    <source>
        <dbReference type="SAM" id="MobiDB-lite"/>
    </source>
</evidence>
<keyword evidence="4" id="KW-0347">Helicase</keyword>
<dbReference type="SUPFAM" id="SSF52540">
    <property type="entry name" value="P-loop containing nucleoside triphosphate hydrolases"/>
    <property type="match status" value="2"/>
</dbReference>
<evidence type="ECO:0000259" key="9">
    <source>
        <dbReference type="PROSITE" id="PS51192"/>
    </source>
</evidence>
<accession>A0ABR1T7L1</accession>
<dbReference type="Pfam" id="PF13639">
    <property type="entry name" value="zf-RING_2"/>
    <property type="match status" value="1"/>
</dbReference>
<dbReference type="GeneID" id="92097540"/>
<dbReference type="PROSITE" id="PS51194">
    <property type="entry name" value="HELICASE_CTER"/>
    <property type="match status" value="1"/>
</dbReference>
<dbReference type="InterPro" id="IPR001841">
    <property type="entry name" value="Znf_RING"/>
</dbReference>
<evidence type="ECO:0000256" key="5">
    <source>
        <dbReference type="ARBA" id="ARBA00022840"/>
    </source>
</evidence>
<dbReference type="SUPFAM" id="SSF57850">
    <property type="entry name" value="RING/U-box"/>
    <property type="match status" value="1"/>
</dbReference>
<evidence type="ECO:0000259" key="8">
    <source>
        <dbReference type="PROSITE" id="PS50089"/>
    </source>
</evidence>
<keyword evidence="6" id="KW-0479">Metal-binding</keyword>
<sequence>MLIAWVTNRQLEQQVKFHVKEAHQPRVLLYHSSKQISSEDLKNSDIVITTYGKLLSESKVKNGAARLYSINWRRVVLDEGHNIRNPSSQTAHATHKLQATSRWLLTGTPIINGVKDFLSLLQFLKLKGGLEDEGVFGQVITRPIRQLYDGHPDRSKAVKVLAHLMKDICLRRRKDMKFVDLKLPPKTEYVHRITFSKNEQLKYDAVLAEARGELEKFQASSTKNQQGRYSSILERLLRLRQICNHWVLCKERVQNLLAFFEDQKVVTLDPKNVAILQQALQFIIESQEECAICYEEVGLHEPVITACKHVFGKACITRAIQMQSKCPMCRAELSEESLVEPAPEQGEESEIDPEEASKSSKTEALVNILGATLKNEGSKVVVFSQWTSYLNVVQQLLKDLNIPYTRIDGSMPKKARDASIESLNNDPSTRILLASLQVCSVGLNLVAADTVILADSWWAPAIEDQAVDRVHRLGQTRKTTVWRLVVEGTIEERVLDIQSEKRRLVSEAFQEKSQKGKAKETRVADISKLLA</sequence>
<dbReference type="Proteomes" id="UP001480595">
    <property type="component" value="Unassembled WGS sequence"/>
</dbReference>
<feature type="domain" description="Helicase ATP-binding" evidence="9">
    <location>
        <begin position="1"/>
        <end position="127"/>
    </location>
</feature>
<comment type="similarity">
    <text evidence="1">Belongs to the SNF2/RAD54 helicase family.</text>
</comment>